<gene>
    <name evidence="2" type="ORF">H8B21_08765</name>
</gene>
<keyword evidence="3" id="KW-1185">Reference proteome</keyword>
<evidence type="ECO:0000259" key="1">
    <source>
        <dbReference type="Pfam" id="PF12680"/>
    </source>
</evidence>
<proteinExistence type="predicted"/>
<sequence>MENIRQLVEKINRLFVEGNMEGFMDYLAENVVWEMYTSSSGHTIINGKKEVFDMGGSNMPEHTSFEFGTIVIEGDKASVQGQSTGKLQDGTEYKGHFCDVYHFRDNKISKIESYVIDNRKS</sequence>
<accession>A0ABR7XR78</accession>
<dbReference type="InterPro" id="IPR032710">
    <property type="entry name" value="NTF2-like_dom_sf"/>
</dbReference>
<dbReference type="SUPFAM" id="SSF54427">
    <property type="entry name" value="NTF2-like"/>
    <property type="match status" value="1"/>
</dbReference>
<organism evidence="2 3">
    <name type="scientific">Sphingobacterium chuzhouense</name>
    <dbReference type="NCBI Taxonomy" id="1742264"/>
    <lineage>
        <taxon>Bacteria</taxon>
        <taxon>Pseudomonadati</taxon>
        <taxon>Bacteroidota</taxon>
        <taxon>Sphingobacteriia</taxon>
        <taxon>Sphingobacteriales</taxon>
        <taxon>Sphingobacteriaceae</taxon>
        <taxon>Sphingobacterium</taxon>
    </lineage>
</organism>
<reference evidence="2 3" key="1">
    <citation type="submission" date="2020-08" db="EMBL/GenBank/DDBJ databases">
        <title>Sphingobacterium sp. DN00404 isolated from aquaculture water.</title>
        <authorList>
            <person name="Zhang M."/>
        </authorList>
    </citation>
    <scope>NUCLEOTIDE SEQUENCE [LARGE SCALE GENOMIC DNA]</scope>
    <source>
        <strain evidence="2 3">KCTC 42746</strain>
    </source>
</reference>
<dbReference type="InterPro" id="IPR037401">
    <property type="entry name" value="SnoaL-like"/>
</dbReference>
<dbReference type="Pfam" id="PF12680">
    <property type="entry name" value="SnoaL_2"/>
    <property type="match status" value="1"/>
</dbReference>
<evidence type="ECO:0000313" key="3">
    <source>
        <dbReference type="Proteomes" id="UP000651112"/>
    </source>
</evidence>
<dbReference type="Proteomes" id="UP000651112">
    <property type="component" value="Unassembled WGS sequence"/>
</dbReference>
<comment type="caution">
    <text evidence="2">The sequence shown here is derived from an EMBL/GenBank/DDBJ whole genome shotgun (WGS) entry which is preliminary data.</text>
</comment>
<evidence type="ECO:0000313" key="2">
    <source>
        <dbReference type="EMBL" id="MBD1421655.1"/>
    </source>
</evidence>
<protein>
    <submittedName>
        <fullName evidence="2">Nuclear transport factor 2 family protein</fullName>
    </submittedName>
</protein>
<dbReference type="EMBL" id="JACNYL010000002">
    <property type="protein sequence ID" value="MBD1421655.1"/>
    <property type="molecule type" value="Genomic_DNA"/>
</dbReference>
<dbReference type="RefSeq" id="WP_190313399.1">
    <property type="nucleotide sequence ID" value="NZ_JACNYL010000002.1"/>
</dbReference>
<dbReference type="Gene3D" id="3.10.450.50">
    <property type="match status" value="1"/>
</dbReference>
<feature type="domain" description="SnoaL-like" evidence="1">
    <location>
        <begin position="8"/>
        <end position="110"/>
    </location>
</feature>
<name>A0ABR7XR78_9SPHI</name>